<comment type="caution">
    <text evidence="2">The sequence shown here is derived from an EMBL/GenBank/DDBJ whole genome shotgun (WGS) entry which is preliminary data.</text>
</comment>
<organism evidence="2 3">
    <name type="scientific">Fusarium zealandicum</name>
    <dbReference type="NCBI Taxonomy" id="1053134"/>
    <lineage>
        <taxon>Eukaryota</taxon>
        <taxon>Fungi</taxon>
        <taxon>Dikarya</taxon>
        <taxon>Ascomycota</taxon>
        <taxon>Pezizomycotina</taxon>
        <taxon>Sordariomycetes</taxon>
        <taxon>Hypocreomycetidae</taxon>
        <taxon>Hypocreales</taxon>
        <taxon>Nectriaceae</taxon>
        <taxon>Fusarium</taxon>
        <taxon>Fusarium staphyleae species complex</taxon>
    </lineage>
</organism>
<sequence length="146" mass="15868">MTDRPIENRPDASSTPVLSPAPAPAPAPSSPAPQAELVPAQDFQHDETDADSALGSEDTDSSTFSITNSVVAYRTIQGRTFHSDRHPTEYFTPNDDQQLHSIDITHHSLLLLLDNNLYLAPVGSDFQVRLTNPPMYAVHLADLAPP</sequence>
<reference evidence="2" key="2">
    <citation type="submission" date="2020-05" db="EMBL/GenBank/DDBJ databases">
        <authorList>
            <person name="Kim H.-S."/>
            <person name="Proctor R.H."/>
            <person name="Brown D.W."/>
        </authorList>
    </citation>
    <scope>NUCLEOTIDE SEQUENCE</scope>
    <source>
        <strain evidence="2">NRRL 22465</strain>
    </source>
</reference>
<accession>A0A8H4XF54</accession>
<reference evidence="2" key="1">
    <citation type="journal article" date="2020" name="BMC Genomics">
        <title>Correction to: Identification and distribution of gene clusters required for synthesis of sphingolipid metabolism inhibitors in diverse species of the filamentous fungus Fusarium.</title>
        <authorList>
            <person name="Kim H.S."/>
            <person name="Lohmar J.M."/>
            <person name="Busman M."/>
            <person name="Brown D.W."/>
            <person name="Naumann T.A."/>
            <person name="Divon H.H."/>
            <person name="Lysoe E."/>
            <person name="Uhlig S."/>
            <person name="Proctor R.H."/>
        </authorList>
    </citation>
    <scope>NUCLEOTIDE SEQUENCE</scope>
    <source>
        <strain evidence="2">NRRL 22465</strain>
    </source>
</reference>
<proteinExistence type="predicted"/>
<dbReference type="Proteomes" id="UP000635477">
    <property type="component" value="Unassembled WGS sequence"/>
</dbReference>
<feature type="compositionally biased region" description="Basic and acidic residues" evidence="1">
    <location>
        <begin position="1"/>
        <end position="10"/>
    </location>
</feature>
<name>A0A8H4XF54_9HYPO</name>
<gene>
    <name evidence="2" type="ORF">FZEAL_9504</name>
</gene>
<protein>
    <submittedName>
        <fullName evidence="2">Uncharacterized protein</fullName>
    </submittedName>
</protein>
<evidence type="ECO:0000256" key="1">
    <source>
        <dbReference type="SAM" id="MobiDB-lite"/>
    </source>
</evidence>
<dbReference type="OrthoDB" id="5106473at2759"/>
<evidence type="ECO:0000313" key="3">
    <source>
        <dbReference type="Proteomes" id="UP000635477"/>
    </source>
</evidence>
<keyword evidence="3" id="KW-1185">Reference proteome</keyword>
<feature type="compositionally biased region" description="Pro residues" evidence="1">
    <location>
        <begin position="19"/>
        <end position="31"/>
    </location>
</feature>
<evidence type="ECO:0000313" key="2">
    <source>
        <dbReference type="EMBL" id="KAF4972872.1"/>
    </source>
</evidence>
<feature type="region of interest" description="Disordered" evidence="1">
    <location>
        <begin position="1"/>
        <end position="62"/>
    </location>
</feature>
<dbReference type="EMBL" id="JABEYC010000890">
    <property type="protein sequence ID" value="KAF4972872.1"/>
    <property type="molecule type" value="Genomic_DNA"/>
</dbReference>
<dbReference type="AlphaFoldDB" id="A0A8H4XF54"/>